<feature type="region of interest" description="Disordered" evidence="2">
    <location>
        <begin position="1737"/>
        <end position="1848"/>
    </location>
</feature>
<feature type="region of interest" description="Disordered" evidence="2">
    <location>
        <begin position="2230"/>
        <end position="2258"/>
    </location>
</feature>
<feature type="region of interest" description="Disordered" evidence="2">
    <location>
        <begin position="2678"/>
        <end position="2701"/>
    </location>
</feature>
<feature type="region of interest" description="Disordered" evidence="2">
    <location>
        <begin position="731"/>
        <end position="754"/>
    </location>
</feature>
<feature type="compositionally biased region" description="Basic residues" evidence="2">
    <location>
        <begin position="414"/>
        <end position="423"/>
    </location>
</feature>
<feature type="region of interest" description="Disordered" evidence="2">
    <location>
        <begin position="2134"/>
        <end position="2153"/>
    </location>
</feature>
<feature type="region of interest" description="Disordered" evidence="2">
    <location>
        <begin position="157"/>
        <end position="186"/>
    </location>
</feature>
<evidence type="ECO:0000256" key="1">
    <source>
        <dbReference type="SAM" id="Coils"/>
    </source>
</evidence>
<feature type="compositionally biased region" description="Low complexity" evidence="2">
    <location>
        <begin position="1830"/>
        <end position="1848"/>
    </location>
</feature>
<feature type="compositionally biased region" description="Low complexity" evidence="2">
    <location>
        <begin position="1624"/>
        <end position="1636"/>
    </location>
</feature>
<dbReference type="EMBL" id="CM008977">
    <property type="protein sequence ID" value="PNW71488.1"/>
    <property type="molecule type" value="Genomic_DNA"/>
</dbReference>
<feature type="region of interest" description="Disordered" evidence="2">
    <location>
        <begin position="1862"/>
        <end position="1905"/>
    </location>
</feature>
<organism evidence="3 4">
    <name type="scientific">Chlamydomonas reinhardtii</name>
    <name type="common">Chlamydomonas smithii</name>
    <dbReference type="NCBI Taxonomy" id="3055"/>
    <lineage>
        <taxon>Eukaryota</taxon>
        <taxon>Viridiplantae</taxon>
        <taxon>Chlorophyta</taxon>
        <taxon>core chlorophytes</taxon>
        <taxon>Chlorophyceae</taxon>
        <taxon>CS clade</taxon>
        <taxon>Chlamydomonadales</taxon>
        <taxon>Chlamydomonadaceae</taxon>
        <taxon>Chlamydomonas</taxon>
    </lineage>
</organism>
<feature type="compositionally biased region" description="Low complexity" evidence="2">
    <location>
        <begin position="2289"/>
        <end position="2313"/>
    </location>
</feature>
<reference evidence="3 4" key="1">
    <citation type="journal article" date="2007" name="Science">
        <title>The Chlamydomonas genome reveals the evolution of key animal and plant functions.</title>
        <authorList>
            <person name="Merchant S.S."/>
            <person name="Prochnik S.E."/>
            <person name="Vallon O."/>
            <person name="Harris E.H."/>
            <person name="Karpowicz S.J."/>
            <person name="Witman G.B."/>
            <person name="Terry A."/>
            <person name="Salamov A."/>
            <person name="Fritz-Laylin L.K."/>
            <person name="Marechal-Drouard L."/>
            <person name="Marshall W.F."/>
            <person name="Qu L.H."/>
            <person name="Nelson D.R."/>
            <person name="Sanderfoot A.A."/>
            <person name="Spalding M.H."/>
            <person name="Kapitonov V.V."/>
            <person name="Ren Q."/>
            <person name="Ferris P."/>
            <person name="Lindquist E."/>
            <person name="Shapiro H."/>
            <person name="Lucas S.M."/>
            <person name="Grimwood J."/>
            <person name="Schmutz J."/>
            <person name="Cardol P."/>
            <person name="Cerutti H."/>
            <person name="Chanfreau G."/>
            <person name="Chen C.L."/>
            <person name="Cognat V."/>
            <person name="Croft M.T."/>
            <person name="Dent R."/>
            <person name="Dutcher S."/>
            <person name="Fernandez E."/>
            <person name="Fukuzawa H."/>
            <person name="Gonzalez-Ballester D."/>
            <person name="Gonzalez-Halphen D."/>
            <person name="Hallmann A."/>
            <person name="Hanikenne M."/>
            <person name="Hippler M."/>
            <person name="Inwood W."/>
            <person name="Jabbari K."/>
            <person name="Kalanon M."/>
            <person name="Kuras R."/>
            <person name="Lefebvre P.A."/>
            <person name="Lemaire S.D."/>
            <person name="Lobanov A.V."/>
            <person name="Lohr M."/>
            <person name="Manuell A."/>
            <person name="Meier I."/>
            <person name="Mets L."/>
            <person name="Mittag M."/>
            <person name="Mittelmeier T."/>
            <person name="Moroney J.V."/>
            <person name="Moseley J."/>
            <person name="Napoli C."/>
            <person name="Nedelcu A.M."/>
            <person name="Niyogi K."/>
            <person name="Novoselov S.V."/>
            <person name="Paulsen I.T."/>
            <person name="Pazour G."/>
            <person name="Purton S."/>
            <person name="Ral J.P."/>
            <person name="Riano-Pachon D.M."/>
            <person name="Riekhof W."/>
            <person name="Rymarquis L."/>
            <person name="Schroda M."/>
            <person name="Stern D."/>
            <person name="Umen J."/>
            <person name="Willows R."/>
            <person name="Wilson N."/>
            <person name="Zimmer S.L."/>
            <person name="Allmer J."/>
            <person name="Balk J."/>
            <person name="Bisova K."/>
            <person name="Chen C.J."/>
            <person name="Elias M."/>
            <person name="Gendler K."/>
            <person name="Hauser C."/>
            <person name="Lamb M.R."/>
            <person name="Ledford H."/>
            <person name="Long J.C."/>
            <person name="Minagawa J."/>
            <person name="Page M.D."/>
            <person name="Pan J."/>
            <person name="Pootakham W."/>
            <person name="Roje S."/>
            <person name="Rose A."/>
            <person name="Stahlberg E."/>
            <person name="Terauchi A.M."/>
            <person name="Yang P."/>
            <person name="Ball S."/>
            <person name="Bowler C."/>
            <person name="Dieckmann C.L."/>
            <person name="Gladyshev V.N."/>
            <person name="Green P."/>
            <person name="Jorgensen R."/>
            <person name="Mayfield S."/>
            <person name="Mueller-Roeber B."/>
            <person name="Rajamani S."/>
            <person name="Sayre R.T."/>
            <person name="Brokstein P."/>
            <person name="Dubchak I."/>
            <person name="Goodstein D."/>
            <person name="Hornick L."/>
            <person name="Huang Y.W."/>
            <person name="Jhaveri J."/>
            <person name="Luo Y."/>
            <person name="Martinez D."/>
            <person name="Ngau W.C."/>
            <person name="Otillar B."/>
            <person name="Poliakov A."/>
            <person name="Porter A."/>
            <person name="Szajkowski L."/>
            <person name="Werner G."/>
            <person name="Zhou K."/>
            <person name="Grigoriev I.V."/>
            <person name="Rokhsar D.S."/>
            <person name="Grossman A.R."/>
        </authorList>
    </citation>
    <scope>NUCLEOTIDE SEQUENCE [LARGE SCALE GENOMIC DNA]</scope>
    <source>
        <strain evidence="4">CC-503</strain>
    </source>
</reference>
<keyword evidence="1" id="KW-0175">Coiled coil</keyword>
<feature type="compositionally biased region" description="Basic residues" evidence="2">
    <location>
        <begin position="959"/>
        <end position="972"/>
    </location>
</feature>
<feature type="compositionally biased region" description="Low complexity" evidence="2">
    <location>
        <begin position="1656"/>
        <end position="1671"/>
    </location>
</feature>
<dbReference type="Proteomes" id="UP000006906">
    <property type="component" value="Chromosome 16"/>
</dbReference>
<feature type="compositionally biased region" description="Low complexity" evidence="2">
    <location>
        <begin position="1105"/>
        <end position="1115"/>
    </location>
</feature>
<feature type="region of interest" description="Disordered" evidence="2">
    <location>
        <begin position="2436"/>
        <end position="2483"/>
    </location>
</feature>
<evidence type="ECO:0000313" key="4">
    <source>
        <dbReference type="Proteomes" id="UP000006906"/>
    </source>
</evidence>
<feature type="compositionally biased region" description="Low complexity" evidence="2">
    <location>
        <begin position="2365"/>
        <end position="2377"/>
    </location>
</feature>
<feature type="region of interest" description="Disordered" evidence="2">
    <location>
        <begin position="2863"/>
        <end position="2890"/>
    </location>
</feature>
<dbReference type="InParanoid" id="A0A2K3CT82"/>
<feature type="compositionally biased region" description="Acidic residues" evidence="2">
    <location>
        <begin position="527"/>
        <end position="562"/>
    </location>
</feature>
<feature type="compositionally biased region" description="Low complexity" evidence="2">
    <location>
        <begin position="2450"/>
        <end position="2479"/>
    </location>
</feature>
<feature type="region of interest" description="Disordered" evidence="2">
    <location>
        <begin position="411"/>
        <end position="510"/>
    </location>
</feature>
<feature type="compositionally biased region" description="Gly residues" evidence="2">
    <location>
        <begin position="1436"/>
        <end position="1445"/>
    </location>
</feature>
<feature type="compositionally biased region" description="Acidic residues" evidence="2">
    <location>
        <begin position="918"/>
        <end position="928"/>
    </location>
</feature>
<dbReference type="GeneID" id="66056539"/>
<dbReference type="STRING" id="3055.A0A2K3CT82"/>
<feature type="region of interest" description="Disordered" evidence="2">
    <location>
        <begin position="632"/>
        <end position="705"/>
    </location>
</feature>
<feature type="region of interest" description="Disordered" evidence="2">
    <location>
        <begin position="2622"/>
        <end position="2649"/>
    </location>
</feature>
<feature type="compositionally biased region" description="Low complexity" evidence="2">
    <location>
        <begin position="665"/>
        <end position="676"/>
    </location>
</feature>
<keyword evidence="4" id="KW-1185">Reference proteome</keyword>
<feature type="compositionally biased region" description="Acidic residues" evidence="2">
    <location>
        <begin position="939"/>
        <end position="956"/>
    </location>
</feature>
<feature type="region of interest" description="Disordered" evidence="2">
    <location>
        <begin position="894"/>
        <end position="1022"/>
    </location>
</feature>
<feature type="region of interest" description="Disordered" evidence="2">
    <location>
        <begin position="3066"/>
        <end position="3105"/>
    </location>
</feature>
<feature type="compositionally biased region" description="Polar residues" evidence="2">
    <location>
        <begin position="441"/>
        <end position="451"/>
    </location>
</feature>
<dbReference type="OMA" id="ETWWDIM"/>
<name>A0A2K3CT82_CHLRE</name>
<feature type="region of interest" description="Disordered" evidence="2">
    <location>
        <begin position="1076"/>
        <end position="1163"/>
    </location>
</feature>
<gene>
    <name evidence="3" type="ORF">CHLRE_16g656350v5</name>
</gene>
<protein>
    <submittedName>
        <fullName evidence="3">Uncharacterized protein</fullName>
    </submittedName>
</protein>
<feature type="coiled-coil region" evidence="1">
    <location>
        <begin position="2198"/>
        <end position="2225"/>
    </location>
</feature>
<feature type="region of interest" description="Disordered" evidence="2">
    <location>
        <begin position="1424"/>
        <end position="1449"/>
    </location>
</feature>
<feature type="region of interest" description="Disordered" evidence="2">
    <location>
        <begin position="2276"/>
        <end position="2313"/>
    </location>
</feature>
<evidence type="ECO:0000256" key="2">
    <source>
        <dbReference type="SAM" id="MobiDB-lite"/>
    </source>
</evidence>
<feature type="compositionally biased region" description="Polar residues" evidence="2">
    <location>
        <begin position="175"/>
        <end position="186"/>
    </location>
</feature>
<sequence length="3105" mass="316454">MSQPGVATSEGKMQGLLQEKLGQNLALSHLSELPELPAQGVEEYKLEQHEYAMHLDSAMLTYTPAPGKLKHADPQQHNRFDDAKGTKRKIYVNKDVLARLVCVAEELNMAQAQIEIRKVIKRENRRLLEEGTWKERHQGGVDAGALDELLTGLEVEPDTSAAEEGSVQGAARPSKVSTTKRVPSAYRQNNKVRYPSVLNATAPKDRWGYFRALQRLIPAANNMRPGHIAFGSGVSQHHMGGAAVKAAKAMQREADRQAELVMQAEAAVAAAAAAAAGGDPLAVADAAAAMNSTIAAAMHAHEIREAKREVARQMAEDEGLPTETWWDIMQKRKKTVYFRKLLEEMAGRMDLLKAHCAARTIQKAWRIHRRVRTRKASEEIALLQKELAQRRAMEMALRAAAEAAIREAQEKERAKKKAARPRTARINAPEGSGEIDGGLASRSNGTFSRATSGRGLGWQTSLRGAIPPTLSRSASRAVSRSVSRSVSRAASMRRLNAEEDEDDPAGGYSAQQNNLWTKIQALIGQDWDVDGDDDDSSSEDEGLPPGPPDEESEEEEDDEDDEERRARLRKERNEARRAKKAAAAEAAAAAAAAKPKKGKKKKGGVEAPPVKNPFQLFLGGQMAQVVKQAVKAAKAMEKEEQKKKKKKVRASKSVELPSTETGEVGPRTPRTPRTGGNQTGSGAAAATSPKHKSKKQRAREAEEAMVAEAAASMNVTVEAYKDMRRRQAEKAVERAKAAKEQAAQDEAAEMTEEELHRLEEEARNELMQKAVTAAVQKAAAAAAAAQAAAMKAAVEARAAAMADAAAASAALMRDAAAAAEAEGKDPEAAMAAVQTAAAAAGGGGRGAASVPALMVQEGVNAAEAAAAFAAAAAPTLKISNDDVQALIKDKLRARRAARQATEPEPPAPAPDDVVFVGGDEDDEDDDDDASSRSSYLTSEPDEEDEWEYEEESEDDGAGGRRKKLVKKAKAPKPKKDVSQRTSSRAGGQAGGRKKNRRRAARSDSEYDTMSEDEIKNAGEGTLQMIRRQKERSRKQLQGYFSRRLTAKAAAAAAVEQAMREERREVRLQQRAALALQPGAGFGRPRNVPAGPAWRPGGGQNKRQQAAAAACADNDAYPSHRTPPSDRGGGTLVTPKKREMAQGYGSWGAPYKPSPRDTGSQMDTGRRQRALYSDDGSDGDGTPPAEAGTVAAAFNLSPGGPSLLYRPPPQRTTVRRAVEKQSVRRATWYKGADMPNAVFTQYGWVAGPAADNQHVDPNAAPALDALHLQVASLQGPQLMHALQAFCSRMGMGQAPTSVQQGPSSTAAWTQHVSSDAASMGFHIRSAASANGPSPDAFARQHPHPDAAYYGAGGPAGFGQGGAGAATGHLIMPHPPSHGTASRAGISRHGSGGPAAYVAGSYISGAASPAPGASHGDLLAPVGAASGVSRSASPTPGGAAGGGGGHLATGAAFHRSPMHGAAMAVGGEAMAGAGAPGSLLDSRAASIATAGARTMAAAGQGALAHGGAILLHSSGRPLHAQALHHQAMAAAGAGAGVGSGAASRHTSFGPGQVAAEAAGAAALEEAALEEAAVEGASLQVALAVLRTGSVKPSVARRLYPLGRPRVMDIPVPGYFGISESDPAVGPLSFPLEDLSSSSSEDEDGRSWATASEDGGEEGVAAAGAAADGGALPPGSGGQADVGSQSRGAAVGSRSGHSAAAMSSAATAAVPGGPGSRLGAAAGPTVGSVATASAAGAAAGEAHLQQSPRAARGVLSAAAASQPGPHSGTGSVAATGRAVPPQLGVAGVGPAAAAAGKQPHAAAPPPVQAPTSHQRVTVKAGMHRASPAPPLPHSTSAASTSAPPSRATTAAAALGSGSFTGNASGVRRDLGGAASPSSFHPRPETALSSAWDDDPNLAAGPPAMLPPPDDEPLYDDSEELRQFDMLYDMTRWTVAPPPTPCGYRPEDHYVAVTIRRSEAAKQRDQQERIAETRQRVLGGYASVYTRSLGAAYSRVRYRRHQARAMAAITAARMPTAGGGFGGGARGFVIRGPAARPTVGGLAGNRLTLMPRPALPRAYVAAGGFMRPPRARAGFGASAGHLSPTFGEGVRGYSRSKSQVRVRGTTASVGAGFGSSYYWRRPVKLGSVIRVRPAGLSSSGAATGPALPAAAEPGSEVASGPFVTGAAATAAASALTSGAASRSRTPAPPEVADMATKAIQLLSELGSEIGNLEEQIQALQRKADLEQERELRAGGASIGGGHPQQHPQQGHLHGHGGRHATYAPDLQGLQQQVVTGTGVGHLQQRPQAAAATSPRQARQQASPQHQHQQPSAASSPQLNPYLAQHQQHQRNRQAYNLLSQSPGYRTALTPPTGITGTSLSRVPHPPHPHAAAAAAVSPSVRTAHATPAGATPSPGVTPVAHASGGQAASVVAAYGVGSGSASGSLANGLVAGSPAARASVMRRRSTAGGMSQPAATAATGTSASGGVTKAAAGHPRQAAAGAGSTAPLSANAGVTAVTHPLRRSVDGGAAAEPISPASGALPLLLPRRSSSGLSPRGSLLDTLDPELRTLTSFGARGTAAGSPMPAALGASVAAADAVATLGVNVPAADVELPEGLPPLEMAMSPQESPFGTKAEALGRLAVAEEQLTRSGSGSVHGRSSPRAPPSPPAAQSPVMLAGGRIASRNTSLSGVATIDAGPGTVVGASPRTVPTSQPSQAWAPSPDPDAVVVPVPATGPTNAPSPVGQYGGLRPAGNLGGHLRSGARAGAASPRSDSPTPPPMTPALAPASHLFPTLAGGSALRPTSGPGIALATGARATSLSLPISPLAAAVQQQQQQLHASHTLQQARVLHQQGSGGHGVPPSSPLSAWVNGGATSPTQHLPDIMAPSSPARSALSYSAGGRHAVGPGTAGGAASPSLQAMRLSLQSQPAGGQNQGGPHSPHRHYPKMEVGLSAVSGPLGAKSRRRGSIDGPLLQYYSVSSSGGVGPVAAGYGESHDGFSGSVGAGAGFSAVDALLLNISADRVGMPAHDAVTDRHGYSVTAQRATGAAAAGARRAPRVSEADALNAGIGMPGVPGGIAGSNQRFARVHRMSAGPSPPKLGAVAGGGGSGGTVSAGNSGPLPLLGQGQEA</sequence>
<proteinExistence type="predicted"/>
<feature type="compositionally biased region" description="Low complexity" evidence="2">
    <location>
        <begin position="1775"/>
        <end position="1798"/>
    </location>
</feature>
<dbReference type="KEGG" id="cre:CHLRE_16g656350v5"/>
<feature type="compositionally biased region" description="Low complexity" evidence="2">
    <location>
        <begin position="2134"/>
        <end position="2152"/>
    </location>
</feature>
<feature type="region of interest" description="Disordered" evidence="2">
    <location>
        <begin position="527"/>
        <end position="611"/>
    </location>
</feature>
<feature type="region of interest" description="Disordered" evidence="2">
    <location>
        <begin position="1327"/>
        <end position="1388"/>
    </location>
</feature>
<dbReference type="RefSeq" id="XP_042915544.1">
    <property type="nucleotide sequence ID" value="XM_043070902.1"/>
</dbReference>
<feature type="compositionally biased region" description="Low complexity" evidence="2">
    <location>
        <begin position="471"/>
        <end position="494"/>
    </location>
</feature>
<feature type="compositionally biased region" description="Low complexity" evidence="2">
    <location>
        <begin position="2733"/>
        <end position="2750"/>
    </location>
</feature>
<feature type="region of interest" description="Disordered" evidence="2">
    <location>
        <begin position="2714"/>
        <end position="2764"/>
    </location>
</feature>
<feature type="region of interest" description="Disordered" evidence="2">
    <location>
        <begin position="1624"/>
        <end position="1693"/>
    </location>
</feature>
<accession>A0A2K3CT82</accession>
<feature type="region of interest" description="Disordered" evidence="2">
    <location>
        <begin position="2901"/>
        <end position="2920"/>
    </location>
</feature>
<feature type="region of interest" description="Disordered" evidence="2">
    <location>
        <begin position="2338"/>
        <end position="2396"/>
    </location>
</feature>
<dbReference type="OrthoDB" id="548070at2759"/>
<feature type="compositionally biased region" description="Gly residues" evidence="2">
    <location>
        <begin position="1349"/>
        <end position="1363"/>
    </location>
</feature>
<feature type="compositionally biased region" description="Low complexity" evidence="2">
    <location>
        <begin position="2625"/>
        <end position="2637"/>
    </location>
</feature>
<dbReference type="Gramene" id="PNW71488">
    <property type="protein sequence ID" value="PNW71488"/>
    <property type="gene ID" value="CHLRE_16g656350v5"/>
</dbReference>
<feature type="compositionally biased region" description="Low complexity" evidence="2">
    <location>
        <begin position="1746"/>
        <end position="1758"/>
    </location>
</feature>
<feature type="compositionally biased region" description="Polar residues" evidence="2">
    <location>
        <begin position="2684"/>
        <end position="2694"/>
    </location>
</feature>
<evidence type="ECO:0000313" key="3">
    <source>
        <dbReference type="EMBL" id="PNW71488.1"/>
    </source>
</evidence>
<feature type="compositionally biased region" description="Gly residues" evidence="2">
    <location>
        <begin position="3078"/>
        <end position="3088"/>
    </location>
</feature>
<feature type="compositionally biased region" description="Low complexity" evidence="2">
    <location>
        <begin position="581"/>
        <end position="593"/>
    </location>
</feature>